<dbReference type="InterPro" id="IPR012349">
    <property type="entry name" value="Split_barrel_FMN-bd"/>
</dbReference>
<reference evidence="6 7" key="1">
    <citation type="submission" date="2016-01" db="EMBL/GenBank/DDBJ databases">
        <title>Draft genome of the antarctic isolate Shewanella frigidimarina Ag06-30.</title>
        <authorList>
            <person name="Parmeciano Di Noto G."/>
            <person name="Vazquez S."/>
            <person name="Mac Cormack W."/>
            <person name="Iriarte A."/>
            <person name="Quiroga C."/>
        </authorList>
    </citation>
    <scope>NUCLEOTIDE SEQUENCE [LARGE SCALE GENOMIC DNA]</scope>
    <source>
        <strain evidence="6 7">Ag06-30</strain>
    </source>
</reference>
<feature type="domain" description="PilZ" evidence="4">
    <location>
        <begin position="116"/>
        <end position="212"/>
    </location>
</feature>
<dbReference type="InterPro" id="IPR009875">
    <property type="entry name" value="PilZ_domain"/>
</dbReference>
<dbReference type="Pfam" id="PF07238">
    <property type="entry name" value="PilZ"/>
    <property type="match status" value="1"/>
</dbReference>
<dbReference type="EMBL" id="LRDC01000001">
    <property type="protein sequence ID" value="KVX03403.1"/>
    <property type="molecule type" value="Genomic_DNA"/>
</dbReference>
<dbReference type="InterPro" id="IPR009926">
    <property type="entry name" value="T3SS_YcgR_PilZN"/>
</dbReference>
<dbReference type="AlphaFoldDB" id="A0A106C369"/>
<evidence type="ECO:0000256" key="3">
    <source>
        <dbReference type="ARBA" id="ARBA00023143"/>
    </source>
</evidence>
<name>A0A106C369_SHEFR</name>
<keyword evidence="2" id="KW-0547">Nucleotide-binding</keyword>
<evidence type="ECO:0000259" key="4">
    <source>
        <dbReference type="Pfam" id="PF07238"/>
    </source>
</evidence>
<dbReference type="Gene3D" id="2.40.10.220">
    <property type="entry name" value="predicted glycosyltransferase like domains"/>
    <property type="match status" value="1"/>
</dbReference>
<dbReference type="Pfam" id="PF12945">
    <property type="entry name" value="PilZNR"/>
    <property type="match status" value="1"/>
</dbReference>
<dbReference type="Proteomes" id="UP000055702">
    <property type="component" value="Unassembled WGS sequence"/>
</dbReference>
<keyword evidence="3" id="KW-0975">Bacterial flagellum</keyword>
<sequence>MTTPVSASLYADLRLIDIGMELFVEIHFANGKTVQSRSSLIGYQVGRFILIEYPNKGFSEAYQHMLVNAEIVVRAMTNSGFKDIIAFKSTIFSVVNQPIRMLCISVPKTIIKKKVRDQLRVSIEQEVFIMHNDNKISAKMLDFSFTGCLLTVDAKTVNIEQGEEIHVAISINTDLSGILTGSMVKVQNIEGVLNIGVKFSDEHPQLKDNIFSYFLVSSTKKP</sequence>
<dbReference type="Gene3D" id="2.30.110.10">
    <property type="entry name" value="Electron Transport, Fmn-binding Protein, Chain A"/>
    <property type="match status" value="1"/>
</dbReference>
<dbReference type="RefSeq" id="WP_059744022.1">
    <property type="nucleotide sequence ID" value="NZ_LRDC01000001.1"/>
</dbReference>
<evidence type="ECO:0000256" key="1">
    <source>
        <dbReference type="ARBA" id="ARBA00022636"/>
    </source>
</evidence>
<comment type="caution">
    <text evidence="6">The sequence shown here is derived from an EMBL/GenBank/DDBJ whole genome shotgun (WGS) entry which is preliminary data.</text>
</comment>
<gene>
    <name evidence="6" type="ORF">AWJ07_02250</name>
</gene>
<keyword evidence="1" id="KW-0973">c-di-GMP</keyword>
<protein>
    <recommendedName>
        <fullName evidence="8">Type IV pilus assembly PilZ</fullName>
    </recommendedName>
</protein>
<evidence type="ECO:0000313" key="7">
    <source>
        <dbReference type="Proteomes" id="UP000055702"/>
    </source>
</evidence>
<evidence type="ECO:0000256" key="2">
    <source>
        <dbReference type="ARBA" id="ARBA00022741"/>
    </source>
</evidence>
<accession>A0A106C369</accession>
<feature type="domain" description="Type III secretion system flagellar brake protein YcgR PilZN" evidence="5">
    <location>
        <begin position="18"/>
        <end position="107"/>
    </location>
</feature>
<organism evidence="6">
    <name type="scientific">Shewanella frigidimarina</name>
    <dbReference type="NCBI Taxonomy" id="56812"/>
    <lineage>
        <taxon>Bacteria</taxon>
        <taxon>Pseudomonadati</taxon>
        <taxon>Pseudomonadota</taxon>
        <taxon>Gammaproteobacteria</taxon>
        <taxon>Alteromonadales</taxon>
        <taxon>Shewanellaceae</taxon>
        <taxon>Shewanella</taxon>
    </lineage>
</organism>
<evidence type="ECO:0008006" key="8">
    <source>
        <dbReference type="Google" id="ProtNLM"/>
    </source>
</evidence>
<dbReference type="GO" id="GO:0035438">
    <property type="term" value="F:cyclic-di-GMP binding"/>
    <property type="evidence" value="ECO:0007669"/>
    <property type="project" value="InterPro"/>
</dbReference>
<proteinExistence type="predicted"/>
<dbReference type="SUPFAM" id="SSF141371">
    <property type="entry name" value="PilZ domain-like"/>
    <property type="match status" value="2"/>
</dbReference>
<evidence type="ECO:0000259" key="5">
    <source>
        <dbReference type="Pfam" id="PF12945"/>
    </source>
</evidence>
<evidence type="ECO:0000313" key="6">
    <source>
        <dbReference type="EMBL" id="KVX03403.1"/>
    </source>
</evidence>